<gene>
    <name evidence="1" type="ORF">HGA07_18000</name>
</gene>
<reference evidence="1 2" key="1">
    <citation type="submission" date="2020-04" db="EMBL/GenBank/DDBJ databases">
        <title>MicrobeNet Type strains.</title>
        <authorList>
            <person name="Nicholson A.C."/>
        </authorList>
    </citation>
    <scope>NUCLEOTIDE SEQUENCE [LARGE SCALE GENOMIC DNA]</scope>
    <source>
        <strain evidence="1 2">DSM 44445</strain>
    </source>
</reference>
<accession>A0A7X6RIT2</accession>
<name>A0A7X6RIT2_9NOCA</name>
<proteinExistence type="predicted"/>
<keyword evidence="2" id="KW-1185">Reference proteome</keyword>
<dbReference type="EMBL" id="JAAXPE010000019">
    <property type="protein sequence ID" value="NKY87517.1"/>
    <property type="molecule type" value="Genomic_DNA"/>
</dbReference>
<comment type="caution">
    <text evidence="1">The sequence shown here is derived from an EMBL/GenBank/DDBJ whole genome shotgun (WGS) entry which is preliminary data.</text>
</comment>
<evidence type="ECO:0000313" key="2">
    <source>
        <dbReference type="Proteomes" id="UP000523447"/>
    </source>
</evidence>
<dbReference type="Proteomes" id="UP000523447">
    <property type="component" value="Unassembled WGS sequence"/>
</dbReference>
<organism evidence="1 2">
    <name type="scientific">Nocardia veterana</name>
    <dbReference type="NCBI Taxonomy" id="132249"/>
    <lineage>
        <taxon>Bacteria</taxon>
        <taxon>Bacillati</taxon>
        <taxon>Actinomycetota</taxon>
        <taxon>Actinomycetes</taxon>
        <taxon>Mycobacteriales</taxon>
        <taxon>Nocardiaceae</taxon>
        <taxon>Nocardia</taxon>
    </lineage>
</organism>
<evidence type="ECO:0000313" key="1">
    <source>
        <dbReference type="EMBL" id="NKY87517.1"/>
    </source>
</evidence>
<protein>
    <submittedName>
        <fullName evidence="1">Uncharacterized protein</fullName>
    </submittedName>
</protein>
<dbReference type="AlphaFoldDB" id="A0A7X6RIT2"/>
<sequence length="58" mass="6050">MSAPSLGPEPFSARDLRAPVDPGEHVADAGLRPAVGDLGMWLRRGHVRYDVAAAGLVA</sequence>
<dbReference type="RefSeq" id="WP_157171634.1">
    <property type="nucleotide sequence ID" value="NZ_CAWPHS010000011.1"/>
</dbReference>